<organism evidence="8 9">
    <name type="scientific">Sus scrofa</name>
    <name type="common">Pig</name>
    <dbReference type="NCBI Taxonomy" id="9823"/>
    <lineage>
        <taxon>Eukaryota</taxon>
        <taxon>Metazoa</taxon>
        <taxon>Chordata</taxon>
        <taxon>Craniata</taxon>
        <taxon>Vertebrata</taxon>
        <taxon>Euteleostomi</taxon>
        <taxon>Mammalia</taxon>
        <taxon>Eutheria</taxon>
        <taxon>Laurasiatheria</taxon>
        <taxon>Artiodactyla</taxon>
        <taxon>Suina</taxon>
        <taxon>Suidae</taxon>
        <taxon>Sus</taxon>
    </lineage>
</organism>
<evidence type="ECO:0000256" key="4">
    <source>
        <dbReference type="ARBA" id="ARBA00022692"/>
    </source>
</evidence>
<evidence type="ECO:0000256" key="2">
    <source>
        <dbReference type="ARBA" id="ARBA00008977"/>
    </source>
</evidence>
<dbReference type="Pfam" id="PF15117">
    <property type="entry name" value="UPF0697"/>
    <property type="match status" value="1"/>
</dbReference>
<sequence length="161" mass="18153">VNTKSNPLPSLRKEKIFAFPAKSRPWAKAHSFSRAGSGAQEHRGGTGSCLCSRRTRPLSRPARTRRGRTHVDLQPAARPTALEPRAEQPSLAPPAERAANKRKIMRIFSVPPTAETLSEPNFYDTISKIRLRQQLEMYSISRKYDYQQPQNQADSVQLSLE</sequence>
<dbReference type="Proteomes" id="UP000694720">
    <property type="component" value="Unplaced"/>
</dbReference>
<evidence type="ECO:0000256" key="5">
    <source>
        <dbReference type="ARBA" id="ARBA00022989"/>
    </source>
</evidence>
<comment type="similarity">
    <text evidence="2">Belongs to the SMIM19 family.</text>
</comment>
<keyword evidence="5" id="KW-1133">Transmembrane helix</keyword>
<dbReference type="Proteomes" id="UP000694728">
    <property type="component" value="Unplaced"/>
</dbReference>
<feature type="compositionally biased region" description="Basic residues" evidence="7">
    <location>
        <begin position="53"/>
        <end position="68"/>
    </location>
</feature>
<gene>
    <name evidence="8" type="primary">SMIM19</name>
</gene>
<protein>
    <recommendedName>
        <fullName evidence="3">Small integral membrane protein 19</fullName>
    </recommendedName>
</protein>
<accession>A0A4X1UBH8</accession>
<evidence type="ECO:0000313" key="9">
    <source>
        <dbReference type="Proteomes" id="UP000314985"/>
    </source>
</evidence>
<dbReference type="PANTHER" id="PTHR31888:SF1">
    <property type="entry name" value="SMALL INTEGRAL MEMBRANE PROTEIN 19"/>
    <property type="match status" value="1"/>
</dbReference>
<keyword evidence="6" id="KW-0472">Membrane</keyword>
<feature type="region of interest" description="Disordered" evidence="7">
    <location>
        <begin position="25"/>
        <end position="98"/>
    </location>
</feature>
<dbReference type="PANTHER" id="PTHR31888">
    <property type="entry name" value="SMALL INTEGRAL MEMBRANE PROTEIN 19"/>
    <property type="match status" value="1"/>
</dbReference>
<dbReference type="Ensembl" id="ENSSSCT00035087658.1">
    <property type="protein sequence ID" value="ENSSSCP00035036596.1"/>
    <property type="gene ID" value="ENSSSCG00035065084.1"/>
</dbReference>
<proteinExistence type="inferred from homology"/>
<dbReference type="GO" id="GO:0016020">
    <property type="term" value="C:membrane"/>
    <property type="evidence" value="ECO:0007669"/>
    <property type="project" value="UniProtKB-SubCell"/>
</dbReference>
<dbReference type="Ensembl" id="ENSSSCT00045042485.1">
    <property type="protein sequence ID" value="ENSSSCP00045029503.1"/>
    <property type="gene ID" value="ENSSSCG00045024861.1"/>
</dbReference>
<name>A0A4X1UBH8_PIG</name>
<reference evidence="8" key="2">
    <citation type="submission" date="2025-05" db="UniProtKB">
        <authorList>
            <consortium name="Ensembl"/>
        </authorList>
    </citation>
    <scope>IDENTIFICATION</scope>
</reference>
<keyword evidence="4" id="KW-0812">Transmembrane</keyword>
<comment type="subcellular location">
    <subcellularLocation>
        <location evidence="1">Membrane</location>
        <topology evidence="1">Single-pass membrane protein</topology>
    </subcellularLocation>
</comment>
<evidence type="ECO:0000256" key="6">
    <source>
        <dbReference type="ARBA" id="ARBA00023136"/>
    </source>
</evidence>
<dbReference type="Proteomes" id="UP000314985">
    <property type="component" value="Chromosome 17"/>
</dbReference>
<evidence type="ECO:0000313" key="8">
    <source>
        <dbReference type="Ensembl" id="ENSSSCP00070025373.1"/>
    </source>
</evidence>
<dbReference type="InterPro" id="IPR029368">
    <property type="entry name" value="SMIM19"/>
</dbReference>
<evidence type="ECO:0000256" key="3">
    <source>
        <dbReference type="ARBA" id="ARBA00017901"/>
    </source>
</evidence>
<dbReference type="Ensembl" id="ENSSSCT00070030428.1">
    <property type="protein sequence ID" value="ENSSSCP00070025373.1"/>
    <property type="gene ID" value="ENSSSCG00070015505.1"/>
</dbReference>
<reference evidence="8 9" key="1">
    <citation type="submission" date="2017-08" db="EMBL/GenBank/DDBJ databases">
        <title>USMARCv1.0.</title>
        <authorList>
            <person name="Hannum G.I."/>
            <person name="Koren S."/>
            <person name="Schroeder S.G."/>
            <person name="Chin S.C."/>
            <person name="Nonneman D.J."/>
            <person name="Becker S.A."/>
            <person name="Rosen B.D."/>
            <person name="Bickhart D.M."/>
            <person name="Putnam N.H."/>
            <person name="Green R.E."/>
            <person name="Tuggle C.K."/>
            <person name="Liu H."/>
            <person name="Rohrer G.A."/>
            <person name="Warr A."/>
            <person name="Hall R."/>
            <person name="Kim K."/>
            <person name="Hume D.A."/>
            <person name="Talbot R."/>
            <person name="Chow W."/>
            <person name="Howe K."/>
            <person name="Schwartz A.S."/>
            <person name="Watson M."/>
            <person name="Archibald A.L."/>
            <person name="Phillippy A.M."/>
            <person name="Smith T.P.L."/>
        </authorList>
    </citation>
    <scope>NUCLEOTIDE SEQUENCE [LARGE SCALE GENOMIC DNA]</scope>
</reference>
<dbReference type="AlphaFoldDB" id="A0A4X1UBH8"/>
<evidence type="ECO:0000256" key="7">
    <source>
        <dbReference type="SAM" id="MobiDB-lite"/>
    </source>
</evidence>
<evidence type="ECO:0000256" key="1">
    <source>
        <dbReference type="ARBA" id="ARBA00004167"/>
    </source>
</evidence>